<organism evidence="1 2">
    <name type="scientific">Paranoxybacillus vitaminiphilus</name>
    <dbReference type="NCBI Taxonomy" id="581036"/>
    <lineage>
        <taxon>Bacteria</taxon>
        <taxon>Bacillati</taxon>
        <taxon>Bacillota</taxon>
        <taxon>Bacilli</taxon>
        <taxon>Bacillales</taxon>
        <taxon>Anoxybacillaceae</taxon>
        <taxon>Paranoxybacillus</taxon>
    </lineage>
</organism>
<dbReference type="Pfam" id="PF02810">
    <property type="entry name" value="SEC-C"/>
    <property type="match status" value="1"/>
</dbReference>
<comment type="caution">
    <text evidence="1">The sequence shown here is derived from an EMBL/GenBank/DDBJ whole genome shotgun (WGS) entry which is preliminary data.</text>
</comment>
<dbReference type="RefSeq" id="WP_111646638.1">
    <property type="nucleotide sequence ID" value="NZ_QLMH01000034.1"/>
</dbReference>
<gene>
    <name evidence="1" type="ORF">B0I26_1344</name>
</gene>
<keyword evidence="2" id="KW-1185">Reference proteome</keyword>
<dbReference type="EMBL" id="QLMH01000034">
    <property type="protein sequence ID" value="RAK14101.1"/>
    <property type="molecule type" value="Genomic_DNA"/>
</dbReference>
<reference evidence="1 2" key="1">
    <citation type="submission" date="2018-06" db="EMBL/GenBank/DDBJ databases">
        <title>Genomic Encyclopedia of Type Strains, Phase III (KMG-III): the genomes of soil and plant-associated and newly described type strains.</title>
        <authorList>
            <person name="Whitman W."/>
        </authorList>
    </citation>
    <scope>NUCLEOTIDE SEQUENCE [LARGE SCALE GENOMIC DNA]</scope>
    <source>
        <strain evidence="1 2">CGMCC 1.8979</strain>
    </source>
</reference>
<name>A0A327Y140_9BACL</name>
<accession>A0A327Y140</accession>
<dbReference type="SUPFAM" id="SSF103642">
    <property type="entry name" value="Sec-C motif"/>
    <property type="match status" value="1"/>
</dbReference>
<protein>
    <submittedName>
        <fullName evidence="1">SEC-C motif-containing protein</fullName>
    </submittedName>
</protein>
<proteinExistence type="predicted"/>
<dbReference type="Gene3D" id="3.10.450.50">
    <property type="match status" value="1"/>
</dbReference>
<sequence length="396" mass="46354">MTFLEKIEPYLTSDDLLVQDFVLHALQDYPCVPAEWTMRLLKEALCSKEKELSILVNISNHPFNDDAVKILIDGIKNAEKSMLDLYLKLLDHIEPELAMKYKHELKRYISKETWDFYHLLLHGTEEEVWEEYGAVLAELENAKRYNHSLFMKAKKLMKKLVQNEWMDEREIDLVLEEELNNEWFSYTGIITVYAIGLLKFEKYIPLLASLLVRDDDILLEEVSAALIAFQSDEVVRAVEPYVSKGESEIFAVSVLANTKTTQAVEVLRKAYKKTDDEEMKALIIEALCHHLTKEALPEIEQYIRKGYTSFLIDKEHVLYGYFTVMRIHHHELEKWKQIATARDESFRKKMKQFENMESSNKNRVQITTTHRKLEKIGRNDPCPCGSGKKYKKCCMV</sequence>
<dbReference type="OrthoDB" id="2543069at2"/>
<dbReference type="AlphaFoldDB" id="A0A327Y140"/>
<evidence type="ECO:0000313" key="1">
    <source>
        <dbReference type="EMBL" id="RAK14101.1"/>
    </source>
</evidence>
<dbReference type="InterPro" id="IPR004027">
    <property type="entry name" value="SEC_C_motif"/>
</dbReference>
<dbReference type="Proteomes" id="UP000248555">
    <property type="component" value="Unassembled WGS sequence"/>
</dbReference>
<evidence type="ECO:0000313" key="2">
    <source>
        <dbReference type="Proteomes" id="UP000248555"/>
    </source>
</evidence>